<evidence type="ECO:0000256" key="2">
    <source>
        <dbReference type="ARBA" id="ARBA00008000"/>
    </source>
</evidence>
<dbReference type="Pfam" id="PF02913">
    <property type="entry name" value="FAD-oxidase_C"/>
    <property type="match status" value="1"/>
</dbReference>
<keyword evidence="6" id="KW-0560">Oxidoreductase</keyword>
<evidence type="ECO:0000256" key="5">
    <source>
        <dbReference type="ARBA" id="ARBA00022946"/>
    </source>
</evidence>
<dbReference type="Proteomes" id="UP000244081">
    <property type="component" value="Unassembled WGS sequence"/>
</dbReference>
<dbReference type="SUPFAM" id="SSF55103">
    <property type="entry name" value="FAD-linked oxidases, C-terminal domain"/>
    <property type="match status" value="1"/>
</dbReference>
<feature type="region of interest" description="Disordered" evidence="8">
    <location>
        <begin position="35"/>
        <end position="57"/>
    </location>
</feature>
<organism evidence="10 11">
    <name type="scientific">Breoghania corrubedonensis</name>
    <dbReference type="NCBI Taxonomy" id="665038"/>
    <lineage>
        <taxon>Bacteria</taxon>
        <taxon>Pseudomonadati</taxon>
        <taxon>Pseudomonadota</taxon>
        <taxon>Alphaproteobacteria</taxon>
        <taxon>Hyphomicrobiales</taxon>
        <taxon>Stappiaceae</taxon>
        <taxon>Breoghania</taxon>
    </lineage>
</organism>
<gene>
    <name evidence="10" type="ORF">C8N35_101607</name>
</gene>
<dbReference type="Gene3D" id="3.30.465.10">
    <property type="match status" value="1"/>
</dbReference>
<dbReference type="InterPro" id="IPR016164">
    <property type="entry name" value="FAD-linked_Oxase-like_C"/>
</dbReference>
<dbReference type="PANTHER" id="PTHR11748">
    <property type="entry name" value="D-LACTATE DEHYDROGENASE"/>
    <property type="match status" value="1"/>
</dbReference>
<accession>A0A2T5VFM7</accession>
<proteinExistence type="inferred from homology"/>
<evidence type="ECO:0000256" key="3">
    <source>
        <dbReference type="ARBA" id="ARBA00022630"/>
    </source>
</evidence>
<dbReference type="EC" id="1.1.2.4" evidence="7"/>
<evidence type="ECO:0000313" key="10">
    <source>
        <dbReference type="EMBL" id="PTW62561.1"/>
    </source>
</evidence>
<dbReference type="GO" id="GO:0071949">
    <property type="term" value="F:FAD binding"/>
    <property type="evidence" value="ECO:0007669"/>
    <property type="project" value="InterPro"/>
</dbReference>
<dbReference type="FunFam" id="3.30.70.2740:FF:000001">
    <property type="entry name" value="D-lactate dehydrogenase mitochondrial"/>
    <property type="match status" value="1"/>
</dbReference>
<keyword evidence="3" id="KW-0285">Flavoprotein</keyword>
<dbReference type="PROSITE" id="PS51387">
    <property type="entry name" value="FAD_PCMH"/>
    <property type="match status" value="1"/>
</dbReference>
<dbReference type="Pfam" id="PF01565">
    <property type="entry name" value="FAD_binding_4"/>
    <property type="match status" value="1"/>
</dbReference>
<name>A0A2T5VFM7_9HYPH</name>
<keyword evidence="4" id="KW-0274">FAD</keyword>
<evidence type="ECO:0000256" key="8">
    <source>
        <dbReference type="SAM" id="MobiDB-lite"/>
    </source>
</evidence>
<evidence type="ECO:0000256" key="6">
    <source>
        <dbReference type="ARBA" id="ARBA00023002"/>
    </source>
</evidence>
<keyword evidence="11" id="KW-1185">Reference proteome</keyword>
<dbReference type="InterPro" id="IPR036318">
    <property type="entry name" value="FAD-bd_PCMH-like_sf"/>
</dbReference>
<evidence type="ECO:0000256" key="4">
    <source>
        <dbReference type="ARBA" id="ARBA00022827"/>
    </source>
</evidence>
<dbReference type="AlphaFoldDB" id="A0A2T5VFM7"/>
<dbReference type="SUPFAM" id="SSF56176">
    <property type="entry name" value="FAD-binding/transporter-associated domain-like"/>
    <property type="match status" value="1"/>
</dbReference>
<evidence type="ECO:0000259" key="9">
    <source>
        <dbReference type="PROSITE" id="PS51387"/>
    </source>
</evidence>
<dbReference type="GO" id="GO:0008720">
    <property type="term" value="F:D-lactate dehydrogenase (NAD+) activity"/>
    <property type="evidence" value="ECO:0007669"/>
    <property type="project" value="TreeGrafter"/>
</dbReference>
<comment type="caution">
    <text evidence="10">The sequence shown here is derived from an EMBL/GenBank/DDBJ whole genome shotgun (WGS) entry which is preliminary data.</text>
</comment>
<dbReference type="InterPro" id="IPR016166">
    <property type="entry name" value="FAD-bd_PCMH"/>
</dbReference>
<evidence type="ECO:0000256" key="1">
    <source>
        <dbReference type="ARBA" id="ARBA00001974"/>
    </source>
</evidence>
<dbReference type="InterPro" id="IPR016171">
    <property type="entry name" value="Vanillyl_alc_oxidase_C-sub2"/>
</dbReference>
<dbReference type="Gene3D" id="1.10.45.10">
    <property type="entry name" value="Vanillyl-alcohol Oxidase, Chain A, domain 4"/>
    <property type="match status" value="1"/>
</dbReference>
<protein>
    <recommendedName>
        <fullName evidence="7">D-lactate dehydrogenase (cytochrome)</fullName>
        <ecNumber evidence="7">1.1.2.4</ecNumber>
    </recommendedName>
</protein>
<feature type="domain" description="FAD-binding PCMH-type" evidence="9">
    <location>
        <begin position="52"/>
        <end position="230"/>
    </location>
</feature>
<keyword evidence="5" id="KW-0809">Transit peptide</keyword>
<dbReference type="InterPro" id="IPR006094">
    <property type="entry name" value="Oxid_FAD_bind_N"/>
</dbReference>
<evidence type="ECO:0000256" key="7">
    <source>
        <dbReference type="ARBA" id="ARBA00038897"/>
    </source>
</evidence>
<dbReference type="GO" id="GO:0004458">
    <property type="term" value="F:D-lactate dehydrogenase (cytochrome) activity"/>
    <property type="evidence" value="ECO:0007669"/>
    <property type="project" value="UniProtKB-EC"/>
</dbReference>
<comment type="similarity">
    <text evidence="2">Belongs to the FAD-binding oxidoreductase/transferase type 4 family.</text>
</comment>
<evidence type="ECO:0000313" key="11">
    <source>
        <dbReference type="Proteomes" id="UP000244081"/>
    </source>
</evidence>
<dbReference type="PANTHER" id="PTHR11748:SF111">
    <property type="entry name" value="D-LACTATE DEHYDROGENASE, MITOCHONDRIAL-RELATED"/>
    <property type="match status" value="1"/>
</dbReference>
<dbReference type="RefSeq" id="WP_107988112.1">
    <property type="nucleotide sequence ID" value="NZ_QAYG01000001.1"/>
</dbReference>
<dbReference type="InterPro" id="IPR004113">
    <property type="entry name" value="FAD-bd_oxidored_4_C"/>
</dbReference>
<dbReference type="OrthoDB" id="9811557at2"/>
<sequence length="481" mass="50725">MTSPAPLQQQSSRQPLTDALETVLAALRTRLGERLSTARPVREQHGQDASYLPPHPPDAVAFPENADEVAFILSTCHAHRVPVIAFGTGSSCEGHVAALNGGICLDTSRMNAIGPVSPADMTCVVEPGVTRKMLNAHLRDTGLFFPVDPGADASIGGMISTRASGTNAVRYGTMKDHVVSLDVVLADGTRLRTASAARKSSAGYNLTQMFVGAEGTLGVIVSATIRLHPIPEATETALIAFPSSSAAIDCAIAIMGSGLPIARIEYLDDVQIAAVEAYSKLGLTIGDTLILECAGDPQTVARQMTWIIEIAGDFEPLDVKTAQSPEDRARIWQARHDAWWAAIALRPGAKGIPTDSCVPVSRMAEAIALARSDCAELGVTAPICGHVGDGNFHLCVVFDPDNAQEKANVDELLARLSRRAIALGGTITGEHGIGYGKRGYLVEEYGSAGIRAMAAIKRALDPRDILNPGKIIEASDALPFT</sequence>
<dbReference type="GO" id="GO:1903457">
    <property type="term" value="P:lactate catabolic process"/>
    <property type="evidence" value="ECO:0007669"/>
    <property type="project" value="TreeGrafter"/>
</dbReference>
<reference evidence="10 11" key="1">
    <citation type="submission" date="2018-04" db="EMBL/GenBank/DDBJ databases">
        <title>Genomic Encyclopedia of Archaeal and Bacterial Type Strains, Phase II (KMG-II): from individual species to whole genera.</title>
        <authorList>
            <person name="Goeker M."/>
        </authorList>
    </citation>
    <scope>NUCLEOTIDE SEQUENCE [LARGE SCALE GENOMIC DNA]</scope>
    <source>
        <strain evidence="10 11">DSM 23382</strain>
    </source>
</reference>
<dbReference type="Gene3D" id="3.30.70.2740">
    <property type="match status" value="1"/>
</dbReference>
<dbReference type="FunFam" id="3.30.465.10:FF:000016">
    <property type="entry name" value="probable D-lactate dehydrogenase, mitochondrial"/>
    <property type="match status" value="1"/>
</dbReference>
<dbReference type="FunFam" id="1.10.45.10:FF:000001">
    <property type="entry name" value="D-lactate dehydrogenase mitochondrial"/>
    <property type="match status" value="1"/>
</dbReference>
<dbReference type="EMBL" id="QAYG01000001">
    <property type="protein sequence ID" value="PTW62561.1"/>
    <property type="molecule type" value="Genomic_DNA"/>
</dbReference>
<comment type="cofactor">
    <cofactor evidence="1">
        <name>FAD</name>
        <dbReference type="ChEBI" id="CHEBI:57692"/>
    </cofactor>
</comment>
<dbReference type="InterPro" id="IPR016169">
    <property type="entry name" value="FAD-bd_PCMH_sub2"/>
</dbReference>